<name>A0A2J8XFF6_PONAB</name>
<organism evidence="2">
    <name type="scientific">Pongo abelii</name>
    <name type="common">Sumatran orangutan</name>
    <name type="synonym">Pongo pygmaeus abelii</name>
    <dbReference type="NCBI Taxonomy" id="9601"/>
    <lineage>
        <taxon>Eukaryota</taxon>
        <taxon>Metazoa</taxon>
        <taxon>Chordata</taxon>
        <taxon>Craniata</taxon>
        <taxon>Vertebrata</taxon>
        <taxon>Euteleostomi</taxon>
        <taxon>Mammalia</taxon>
        <taxon>Eutheria</taxon>
        <taxon>Euarchontoglires</taxon>
        <taxon>Primates</taxon>
        <taxon>Haplorrhini</taxon>
        <taxon>Catarrhini</taxon>
        <taxon>Hominidae</taxon>
        <taxon>Pongo</taxon>
    </lineage>
</organism>
<dbReference type="AlphaFoldDB" id="A0A2J8XFF6"/>
<dbReference type="EMBL" id="NDHI03003366">
    <property type="protein sequence ID" value="PNJ80638.1"/>
    <property type="molecule type" value="Genomic_DNA"/>
</dbReference>
<accession>A0A2J8XFF6</accession>
<proteinExistence type="predicted"/>
<feature type="compositionally biased region" description="Basic residues" evidence="1">
    <location>
        <begin position="35"/>
        <end position="48"/>
    </location>
</feature>
<feature type="region of interest" description="Disordered" evidence="1">
    <location>
        <begin position="35"/>
        <end position="68"/>
    </location>
</feature>
<evidence type="ECO:0000256" key="1">
    <source>
        <dbReference type="SAM" id="MobiDB-lite"/>
    </source>
</evidence>
<reference evidence="2" key="1">
    <citation type="submission" date="2017-12" db="EMBL/GenBank/DDBJ databases">
        <title>High-resolution comparative analysis of great ape genomes.</title>
        <authorList>
            <person name="Pollen A."/>
            <person name="Hastie A."/>
            <person name="Hormozdiari F."/>
            <person name="Dougherty M."/>
            <person name="Liu R."/>
            <person name="Chaisson M."/>
            <person name="Hoppe E."/>
            <person name="Hill C."/>
            <person name="Pang A."/>
            <person name="Hillier L."/>
            <person name="Baker C."/>
            <person name="Armstrong J."/>
            <person name="Shendure J."/>
            <person name="Paten B."/>
            <person name="Wilson R."/>
            <person name="Chao H."/>
            <person name="Schneider V."/>
            <person name="Ventura M."/>
            <person name="Kronenberg Z."/>
            <person name="Murali S."/>
            <person name="Gordon D."/>
            <person name="Cantsilieris S."/>
            <person name="Munson K."/>
            <person name="Nelson B."/>
            <person name="Raja A."/>
            <person name="Underwood J."/>
            <person name="Diekhans M."/>
            <person name="Fiddes I."/>
            <person name="Haussler D."/>
            <person name="Eichler E."/>
        </authorList>
    </citation>
    <scope>NUCLEOTIDE SEQUENCE [LARGE SCALE GENOMIC DNA]</scope>
    <source>
        <strain evidence="2">Susie</strain>
    </source>
</reference>
<protein>
    <submittedName>
        <fullName evidence="2">RNF165 isoform 7</fullName>
    </submittedName>
</protein>
<comment type="caution">
    <text evidence="2">The sequence shown here is derived from an EMBL/GenBank/DDBJ whole genome shotgun (WGS) entry which is preliminary data.</text>
</comment>
<sequence>MVLVHVGYLVLPVFGSVRNRGIAFSFRGLLRSVDRRRHRGGGGRRGRPGARGTPARTQGERWIPPTPF</sequence>
<evidence type="ECO:0000313" key="2">
    <source>
        <dbReference type="EMBL" id="PNJ80638.1"/>
    </source>
</evidence>
<gene>
    <name evidence="2" type="ORF">CR201_G0002029</name>
</gene>